<feature type="repeat" description="RCC1" evidence="1">
    <location>
        <begin position="183"/>
        <end position="258"/>
    </location>
</feature>
<accession>M7BF60</accession>
<evidence type="ECO:0000313" key="3">
    <source>
        <dbReference type="EMBL" id="EMP26852.1"/>
    </source>
</evidence>
<dbReference type="FunFam" id="2.130.10.30:FF:000009">
    <property type="entry name" value="Regulator of chromosome condensation 2"/>
    <property type="match status" value="1"/>
</dbReference>
<dbReference type="SUPFAM" id="SSF50985">
    <property type="entry name" value="RCC1/BLIP-II"/>
    <property type="match status" value="1"/>
</dbReference>
<feature type="non-terminal residue" evidence="3">
    <location>
        <position position="432"/>
    </location>
</feature>
<evidence type="ECO:0000313" key="4">
    <source>
        <dbReference type="Proteomes" id="UP000031443"/>
    </source>
</evidence>
<feature type="compositionally biased region" description="Basic and acidic residues" evidence="2">
    <location>
        <begin position="413"/>
        <end position="425"/>
    </location>
</feature>
<dbReference type="PANTHER" id="PTHR46207:SF1">
    <property type="entry name" value="PROTEIN RCC2"/>
    <property type="match status" value="1"/>
</dbReference>
<proteinExistence type="predicted"/>
<evidence type="ECO:0000256" key="1">
    <source>
        <dbReference type="PROSITE-ProRule" id="PRU00235"/>
    </source>
</evidence>
<protein>
    <submittedName>
        <fullName evidence="3">Protein RCC2</fullName>
    </submittedName>
</protein>
<evidence type="ECO:0000256" key="2">
    <source>
        <dbReference type="SAM" id="MobiDB-lite"/>
    </source>
</evidence>
<feature type="non-terminal residue" evidence="3">
    <location>
        <position position="1"/>
    </location>
</feature>
<dbReference type="InterPro" id="IPR028641">
    <property type="entry name" value="RCC2"/>
</dbReference>
<dbReference type="STRING" id="8469.M7BF60"/>
<dbReference type="Proteomes" id="UP000031443">
    <property type="component" value="Unassembled WGS sequence"/>
</dbReference>
<name>M7BF60_CHEMY</name>
<feature type="repeat" description="RCC1" evidence="1">
    <location>
        <begin position="358"/>
        <end position="412"/>
    </location>
</feature>
<dbReference type="PROSITE" id="PS00626">
    <property type="entry name" value="RCC1_2"/>
    <property type="match status" value="1"/>
</dbReference>
<reference evidence="4" key="1">
    <citation type="journal article" date="2013" name="Nat. Genet.">
        <title>The draft genomes of soft-shell turtle and green sea turtle yield insights into the development and evolution of the turtle-specific body plan.</title>
        <authorList>
            <person name="Wang Z."/>
            <person name="Pascual-Anaya J."/>
            <person name="Zadissa A."/>
            <person name="Li W."/>
            <person name="Niimura Y."/>
            <person name="Huang Z."/>
            <person name="Li C."/>
            <person name="White S."/>
            <person name="Xiong Z."/>
            <person name="Fang D."/>
            <person name="Wang B."/>
            <person name="Ming Y."/>
            <person name="Chen Y."/>
            <person name="Zheng Y."/>
            <person name="Kuraku S."/>
            <person name="Pignatelli M."/>
            <person name="Herrero J."/>
            <person name="Beal K."/>
            <person name="Nozawa M."/>
            <person name="Li Q."/>
            <person name="Wang J."/>
            <person name="Zhang H."/>
            <person name="Yu L."/>
            <person name="Shigenobu S."/>
            <person name="Wang J."/>
            <person name="Liu J."/>
            <person name="Flicek P."/>
            <person name="Searle S."/>
            <person name="Wang J."/>
            <person name="Kuratani S."/>
            <person name="Yin Y."/>
            <person name="Aken B."/>
            <person name="Zhang G."/>
            <person name="Irie N."/>
        </authorList>
    </citation>
    <scope>NUCLEOTIDE SEQUENCE [LARGE SCALE GENOMIC DNA]</scope>
</reference>
<dbReference type="GO" id="GO:0016020">
    <property type="term" value="C:membrane"/>
    <property type="evidence" value="ECO:0007669"/>
    <property type="project" value="TreeGrafter"/>
</dbReference>
<dbReference type="Gene3D" id="2.130.10.30">
    <property type="entry name" value="Regulator of chromosome condensation 1/beta-lactamase-inhibitor protein II"/>
    <property type="match status" value="1"/>
</dbReference>
<feature type="region of interest" description="Disordered" evidence="2">
    <location>
        <begin position="413"/>
        <end position="432"/>
    </location>
</feature>
<dbReference type="InterPro" id="IPR009091">
    <property type="entry name" value="RCC1/BLIP-II"/>
</dbReference>
<gene>
    <name evidence="3" type="ORF">UY3_16070</name>
</gene>
<keyword evidence="4" id="KW-1185">Reference proteome</keyword>
<dbReference type="GO" id="GO:0031267">
    <property type="term" value="F:small GTPase binding"/>
    <property type="evidence" value="ECO:0007669"/>
    <property type="project" value="TreeGrafter"/>
</dbReference>
<dbReference type="PANTHER" id="PTHR46207">
    <property type="entry name" value="PROTEIN RCC2"/>
    <property type="match status" value="1"/>
</dbReference>
<dbReference type="EMBL" id="KB575666">
    <property type="protein sequence ID" value="EMP26852.1"/>
    <property type="molecule type" value="Genomic_DNA"/>
</dbReference>
<dbReference type="PROSITE" id="PS50012">
    <property type="entry name" value="RCC1_3"/>
    <property type="match status" value="3"/>
</dbReference>
<sequence>KLEGSKCKGQLLIFGATNWDLIGRKEVPKQQVAYRNLGQNLWGPHRYGCLSGIQVRTVVSGPCAAHSLLITTEGKLWSWDAVPSPTQVLLTLFFGFPLSVNRFLNFSRSGYRTGDHFGAILILKAKLLGPGSSRRSEGRGRHGIFIQNKNSALYFLLFIMYNGQPITKMACGAEFSMIMDCKGNLYSFGCPEYGQLGHNSDGKFIARAQRIEYDCELVPRRVAIFIEKTKDGQILPVPNVVVRDVACGANHTLVLDSQKRVFSWGFGGYGRLGHAEQKDEMVPRLVKLFDFPGRGAAQIYAGYTCSFAVSETGGLFFWGATNTSRESTMYPKAVQDLCGWKIRSLACGKSSIIVAADESTISWGPSPTFGELGYGDHKPKSSTAAQEVKTLDGIYPEQVAMGYAHSLVIARDESEVEKEKLKKLPEYNPRTL</sequence>
<dbReference type="InterPro" id="IPR000408">
    <property type="entry name" value="Reg_chr_condens"/>
</dbReference>
<organism evidence="3 4">
    <name type="scientific">Chelonia mydas</name>
    <name type="common">Green sea-turtle</name>
    <name type="synonym">Chelonia agassizi</name>
    <dbReference type="NCBI Taxonomy" id="8469"/>
    <lineage>
        <taxon>Eukaryota</taxon>
        <taxon>Metazoa</taxon>
        <taxon>Chordata</taxon>
        <taxon>Craniata</taxon>
        <taxon>Vertebrata</taxon>
        <taxon>Euteleostomi</taxon>
        <taxon>Archelosauria</taxon>
        <taxon>Testudinata</taxon>
        <taxon>Testudines</taxon>
        <taxon>Cryptodira</taxon>
        <taxon>Durocryptodira</taxon>
        <taxon>Americhelydia</taxon>
        <taxon>Chelonioidea</taxon>
        <taxon>Cheloniidae</taxon>
        <taxon>Chelonia</taxon>
    </lineage>
</organism>
<dbReference type="Pfam" id="PF00415">
    <property type="entry name" value="RCC1"/>
    <property type="match status" value="2"/>
</dbReference>
<dbReference type="AlphaFoldDB" id="M7BF60"/>
<feature type="repeat" description="RCC1" evidence="1">
    <location>
        <begin position="259"/>
        <end position="312"/>
    </location>
</feature>